<keyword evidence="13 15" id="KW-0472">Membrane</keyword>
<keyword evidence="11" id="KW-0560">Oxidoreductase</keyword>
<evidence type="ECO:0000256" key="2">
    <source>
        <dbReference type="ARBA" id="ARBA00004651"/>
    </source>
</evidence>
<dbReference type="InterPro" id="IPR005265">
    <property type="entry name" value="HemJ-like"/>
</dbReference>
<protein>
    <recommendedName>
        <fullName evidence="5">Protoporphyrinogen IX oxidase</fullName>
    </recommendedName>
</protein>
<comment type="caution">
    <text evidence="16">The sequence shown here is derived from an EMBL/GenBank/DDBJ whole genome shotgun (WGS) entry which is preliminary data.</text>
</comment>
<evidence type="ECO:0000256" key="1">
    <source>
        <dbReference type="ARBA" id="ARBA00001970"/>
    </source>
</evidence>
<dbReference type="AlphaFoldDB" id="A0A099GGV5"/>
<dbReference type="PANTHER" id="PTHR40255">
    <property type="entry name" value="UPF0093 MEMBRANE PROTEIN SLR1790"/>
    <property type="match status" value="1"/>
</dbReference>
<evidence type="ECO:0000256" key="15">
    <source>
        <dbReference type="SAM" id="Phobius"/>
    </source>
</evidence>
<feature type="transmembrane region" description="Helical" evidence="15">
    <location>
        <begin position="14"/>
        <end position="35"/>
    </location>
</feature>
<evidence type="ECO:0000313" key="17">
    <source>
        <dbReference type="Proteomes" id="UP000029858"/>
    </source>
</evidence>
<sequence length="169" mass="18246">MSAWLLTLIPYLKAVHISMIAVWTAGLFALPMMMARHENAVGQADFSRIRQATHRSYTLLVTPAAVIAIATGTVLIFLREAFTLWMFAKLVCVALMVAFHAWIGGTLVEVAETEGSQAPPSPALPLVLAMAPILGVLTFVLAKPDLSGVPVPDWLTRPVGVHLPLDVPR</sequence>
<dbReference type="Pfam" id="PF03653">
    <property type="entry name" value="UPF0093"/>
    <property type="match status" value="1"/>
</dbReference>
<evidence type="ECO:0000256" key="9">
    <source>
        <dbReference type="ARBA" id="ARBA00022723"/>
    </source>
</evidence>
<evidence type="ECO:0000256" key="12">
    <source>
        <dbReference type="ARBA" id="ARBA00023004"/>
    </source>
</evidence>
<evidence type="ECO:0000256" key="11">
    <source>
        <dbReference type="ARBA" id="ARBA00023002"/>
    </source>
</evidence>
<evidence type="ECO:0000256" key="10">
    <source>
        <dbReference type="ARBA" id="ARBA00022989"/>
    </source>
</evidence>
<reference evidence="16 17" key="1">
    <citation type="submission" date="2014-09" db="EMBL/GenBank/DDBJ databases">
        <authorList>
            <person name="McGinnis J.M."/>
            <person name="Wolfgang W.J."/>
        </authorList>
    </citation>
    <scope>NUCLEOTIDE SEQUENCE [LARGE SCALE GENOMIC DNA]</scope>
    <source>
        <strain evidence="16 17">5503</strain>
    </source>
</reference>
<dbReference type="GO" id="GO:0016491">
    <property type="term" value="F:oxidoreductase activity"/>
    <property type="evidence" value="ECO:0007669"/>
    <property type="project" value="UniProtKB-KW"/>
</dbReference>
<feature type="transmembrane region" description="Helical" evidence="15">
    <location>
        <begin position="123"/>
        <end position="142"/>
    </location>
</feature>
<gene>
    <name evidence="16" type="ORF">IX56_11095</name>
</gene>
<dbReference type="PANTHER" id="PTHR40255:SF1">
    <property type="entry name" value="PROTOPORPHYRINOGEN IX OXIDASE"/>
    <property type="match status" value="1"/>
</dbReference>
<evidence type="ECO:0000256" key="3">
    <source>
        <dbReference type="ARBA" id="ARBA00005073"/>
    </source>
</evidence>
<comment type="subcellular location">
    <subcellularLocation>
        <location evidence="2">Cell membrane</location>
        <topology evidence="2">Multi-pass membrane protein</topology>
    </subcellularLocation>
</comment>
<evidence type="ECO:0000256" key="6">
    <source>
        <dbReference type="ARBA" id="ARBA00022475"/>
    </source>
</evidence>
<evidence type="ECO:0000256" key="14">
    <source>
        <dbReference type="ARBA" id="ARBA00048390"/>
    </source>
</evidence>
<feature type="transmembrane region" description="Helical" evidence="15">
    <location>
        <begin position="84"/>
        <end position="111"/>
    </location>
</feature>
<evidence type="ECO:0000256" key="5">
    <source>
        <dbReference type="ARBA" id="ARBA00017504"/>
    </source>
</evidence>
<comment type="similarity">
    <text evidence="4">Belongs to the HemJ family.</text>
</comment>
<comment type="catalytic activity">
    <reaction evidence="14">
        <text>protoporphyrinogen IX + 3 A = protoporphyrin IX + 3 AH2</text>
        <dbReference type="Rhea" id="RHEA:62000"/>
        <dbReference type="ChEBI" id="CHEBI:13193"/>
        <dbReference type="ChEBI" id="CHEBI:17499"/>
        <dbReference type="ChEBI" id="CHEBI:57306"/>
        <dbReference type="ChEBI" id="CHEBI:57307"/>
    </reaction>
</comment>
<evidence type="ECO:0000256" key="8">
    <source>
        <dbReference type="ARBA" id="ARBA00022692"/>
    </source>
</evidence>
<feature type="transmembrane region" description="Helical" evidence="15">
    <location>
        <begin position="56"/>
        <end position="78"/>
    </location>
</feature>
<keyword evidence="12" id="KW-0408">Iron</keyword>
<dbReference type="GO" id="GO:0005886">
    <property type="term" value="C:plasma membrane"/>
    <property type="evidence" value="ECO:0007669"/>
    <property type="project" value="UniProtKB-SubCell"/>
</dbReference>
<dbReference type="RefSeq" id="WP_036710244.1">
    <property type="nucleotide sequence ID" value="NZ_JRKQ01000057.1"/>
</dbReference>
<proteinExistence type="inferred from homology"/>
<dbReference type="GO" id="GO:0046872">
    <property type="term" value="F:metal ion binding"/>
    <property type="evidence" value="ECO:0007669"/>
    <property type="project" value="UniProtKB-KW"/>
</dbReference>
<comment type="pathway">
    <text evidence="3">Porphyrin-containing compound metabolism; protoporphyrin-IX biosynthesis; protoporphyrin-IX from protoporphyrinogen-IX: step 1/1.</text>
</comment>
<evidence type="ECO:0000256" key="4">
    <source>
        <dbReference type="ARBA" id="ARBA00006501"/>
    </source>
</evidence>
<dbReference type="Proteomes" id="UP000029858">
    <property type="component" value="Unassembled WGS sequence"/>
</dbReference>
<evidence type="ECO:0000313" key="16">
    <source>
        <dbReference type="EMBL" id="KGJ21941.1"/>
    </source>
</evidence>
<comment type="cofactor">
    <cofactor evidence="1">
        <name>heme b</name>
        <dbReference type="ChEBI" id="CHEBI:60344"/>
    </cofactor>
</comment>
<keyword evidence="10 15" id="KW-1133">Transmembrane helix</keyword>
<dbReference type="GO" id="GO:0006782">
    <property type="term" value="P:protoporphyrinogen IX biosynthetic process"/>
    <property type="evidence" value="ECO:0007669"/>
    <property type="project" value="UniProtKB-UniPathway"/>
</dbReference>
<evidence type="ECO:0000256" key="13">
    <source>
        <dbReference type="ARBA" id="ARBA00023136"/>
    </source>
</evidence>
<reference evidence="16 17" key="2">
    <citation type="submission" date="2014-10" db="EMBL/GenBank/DDBJ databases">
        <title>Paracoccus sanguinis sp. nov., isolated from clinical specimens of New York State patients.</title>
        <authorList>
            <person name="Mingle L.A."/>
            <person name="Cole J.A."/>
            <person name="Lapierre P."/>
            <person name="Musser K.A."/>
        </authorList>
    </citation>
    <scope>NUCLEOTIDE SEQUENCE [LARGE SCALE GENOMIC DNA]</scope>
    <source>
        <strain evidence="16 17">5503</strain>
    </source>
</reference>
<keyword evidence="8 15" id="KW-0812">Transmembrane</keyword>
<keyword evidence="7" id="KW-0349">Heme</keyword>
<keyword evidence="6" id="KW-1003">Cell membrane</keyword>
<organism evidence="16 17">
    <name type="scientific">Paracoccus sanguinis</name>
    <dbReference type="NCBI Taxonomy" id="1545044"/>
    <lineage>
        <taxon>Bacteria</taxon>
        <taxon>Pseudomonadati</taxon>
        <taxon>Pseudomonadota</taxon>
        <taxon>Alphaproteobacteria</taxon>
        <taxon>Rhodobacterales</taxon>
        <taxon>Paracoccaceae</taxon>
        <taxon>Paracoccus</taxon>
    </lineage>
</organism>
<name>A0A099GGV5_9RHOB</name>
<keyword evidence="9" id="KW-0479">Metal-binding</keyword>
<evidence type="ECO:0000256" key="7">
    <source>
        <dbReference type="ARBA" id="ARBA00022617"/>
    </source>
</evidence>
<dbReference type="UniPathway" id="UPA00251">
    <property type="reaction ID" value="UER00324"/>
</dbReference>
<accession>A0A099GGV5</accession>
<dbReference type="EMBL" id="JRKQ01000057">
    <property type="protein sequence ID" value="KGJ21941.1"/>
    <property type="molecule type" value="Genomic_DNA"/>
</dbReference>